<evidence type="ECO:0000259" key="10">
    <source>
        <dbReference type="Pfam" id="PF00909"/>
    </source>
</evidence>
<dbReference type="InterPro" id="IPR018047">
    <property type="entry name" value="Ammonium_transpt_CS"/>
</dbReference>
<feature type="transmembrane region" description="Helical" evidence="8">
    <location>
        <begin position="162"/>
        <end position="183"/>
    </location>
</feature>
<evidence type="ECO:0000256" key="6">
    <source>
        <dbReference type="ARBA" id="ARBA00023136"/>
    </source>
</evidence>
<reference evidence="11" key="1">
    <citation type="journal article" date="2020" name="Stud. Mycol.">
        <title>101 Dothideomycetes genomes: a test case for predicting lifestyles and emergence of pathogens.</title>
        <authorList>
            <person name="Haridas S."/>
            <person name="Albert R."/>
            <person name="Binder M."/>
            <person name="Bloem J."/>
            <person name="Labutti K."/>
            <person name="Salamov A."/>
            <person name="Andreopoulos B."/>
            <person name="Baker S."/>
            <person name="Barry K."/>
            <person name="Bills G."/>
            <person name="Bluhm B."/>
            <person name="Cannon C."/>
            <person name="Castanera R."/>
            <person name="Culley D."/>
            <person name="Daum C."/>
            <person name="Ezra D."/>
            <person name="Gonzalez J."/>
            <person name="Henrissat B."/>
            <person name="Kuo A."/>
            <person name="Liang C."/>
            <person name="Lipzen A."/>
            <person name="Lutzoni F."/>
            <person name="Magnuson J."/>
            <person name="Mondo S."/>
            <person name="Nolan M."/>
            <person name="Ohm R."/>
            <person name="Pangilinan J."/>
            <person name="Park H.-J."/>
            <person name="Ramirez L."/>
            <person name="Alfaro M."/>
            <person name="Sun H."/>
            <person name="Tritt A."/>
            <person name="Yoshinaga Y."/>
            <person name="Zwiers L.-H."/>
            <person name="Turgeon B."/>
            <person name="Goodwin S."/>
            <person name="Spatafora J."/>
            <person name="Crous P."/>
            <person name="Grigoriev I."/>
        </authorList>
    </citation>
    <scope>NUCLEOTIDE SEQUENCE</scope>
    <source>
        <strain evidence="11">CBS 279.74</strain>
    </source>
</reference>
<evidence type="ECO:0000313" key="11">
    <source>
        <dbReference type="EMBL" id="KAF2704553.1"/>
    </source>
</evidence>
<dbReference type="AlphaFoldDB" id="A0A6G1JW44"/>
<feature type="transmembrane region" description="Helical" evidence="8">
    <location>
        <begin position="189"/>
        <end position="213"/>
    </location>
</feature>
<feature type="transmembrane region" description="Helical" evidence="8">
    <location>
        <begin position="75"/>
        <end position="93"/>
    </location>
</feature>
<dbReference type="PANTHER" id="PTHR43029:SF10">
    <property type="entry name" value="AMMONIUM TRANSPORTER MEP2"/>
    <property type="match status" value="1"/>
</dbReference>
<dbReference type="NCBIfam" id="TIGR00836">
    <property type="entry name" value="amt"/>
    <property type="match status" value="1"/>
</dbReference>
<comment type="similarity">
    <text evidence="2 8">Belongs to the ammonia transporter channel (TC 1.A.11.2) family.</text>
</comment>
<dbReference type="OrthoDB" id="534912at2759"/>
<evidence type="ECO:0000256" key="3">
    <source>
        <dbReference type="ARBA" id="ARBA00022448"/>
    </source>
</evidence>
<dbReference type="EMBL" id="MU005782">
    <property type="protein sequence ID" value="KAF2704553.1"/>
    <property type="molecule type" value="Genomic_DNA"/>
</dbReference>
<evidence type="ECO:0000256" key="2">
    <source>
        <dbReference type="ARBA" id="ARBA00005887"/>
    </source>
</evidence>
<feature type="transmembrane region" description="Helical" evidence="8">
    <location>
        <begin position="316"/>
        <end position="335"/>
    </location>
</feature>
<dbReference type="FunFam" id="1.10.3430.10:FF:000003">
    <property type="entry name" value="Ammonium transporter"/>
    <property type="match status" value="1"/>
</dbReference>
<protein>
    <recommendedName>
        <fullName evidence="8">Ammonium transporter</fullName>
    </recommendedName>
</protein>
<dbReference type="Proteomes" id="UP000799428">
    <property type="component" value="Unassembled WGS sequence"/>
</dbReference>
<dbReference type="GO" id="GO:0008519">
    <property type="term" value="F:ammonium channel activity"/>
    <property type="evidence" value="ECO:0007669"/>
    <property type="project" value="InterPro"/>
</dbReference>
<name>A0A6G1JW44_9PLEO</name>
<evidence type="ECO:0000256" key="7">
    <source>
        <dbReference type="ARBA" id="ARBA00023177"/>
    </source>
</evidence>
<evidence type="ECO:0000256" key="5">
    <source>
        <dbReference type="ARBA" id="ARBA00022989"/>
    </source>
</evidence>
<feature type="transmembrane region" description="Helical" evidence="8">
    <location>
        <begin position="292"/>
        <end position="310"/>
    </location>
</feature>
<feature type="transmembrane region" description="Helical" evidence="8">
    <location>
        <begin position="404"/>
        <end position="422"/>
    </location>
</feature>
<evidence type="ECO:0000313" key="12">
    <source>
        <dbReference type="Proteomes" id="UP000799428"/>
    </source>
</evidence>
<feature type="region of interest" description="Disordered" evidence="9">
    <location>
        <begin position="468"/>
        <end position="497"/>
    </location>
</feature>
<feature type="transmembrane region" description="Helical" evidence="8">
    <location>
        <begin position="264"/>
        <end position="285"/>
    </location>
</feature>
<keyword evidence="12" id="KW-1185">Reference proteome</keyword>
<feature type="transmembrane region" description="Helical" evidence="8">
    <location>
        <begin position="129"/>
        <end position="150"/>
    </location>
</feature>
<feature type="transmembrane region" description="Helical" evidence="8">
    <location>
        <begin position="234"/>
        <end position="252"/>
    </location>
</feature>
<keyword evidence="7 8" id="KW-0924">Ammonia transport</keyword>
<evidence type="ECO:0000256" key="4">
    <source>
        <dbReference type="ARBA" id="ARBA00022692"/>
    </source>
</evidence>
<dbReference type="InterPro" id="IPR029020">
    <property type="entry name" value="Ammonium/urea_transptr"/>
</dbReference>
<feature type="compositionally biased region" description="Basic and acidic residues" evidence="9">
    <location>
        <begin position="475"/>
        <end position="491"/>
    </location>
</feature>
<feature type="transmembrane region" description="Helical" evidence="8">
    <location>
        <begin position="347"/>
        <end position="370"/>
    </location>
</feature>
<evidence type="ECO:0000256" key="9">
    <source>
        <dbReference type="SAM" id="MobiDB-lite"/>
    </source>
</evidence>
<sequence>MDPVLSGMDPTTPMEVFTNTTNANGGDSRLYDLNVFYNPGDIAWMLTSTALVLLMIPGVGFFYSGLARRKSALSLLWLSVMATAVVSFQWFFWGYSLAFSHTAGPYIGNLDNFGLKGVLGAPSVGSPRIPDLLFCVYQGMFAAITVALAVGAVAERGRMLPCIIYMFIWTTIIYDPIACWTWNSSGWVYQIGGLDFAGGTPVHIASGSAALAYSYMLGKRRGHGTQELNYRPHNVTHIVIGTVFLWVGWFGFNAGSALSANLRAIMAAVVTNLAACVGGITWCLVDYRLERKWSTVGFCSGVIAGLVAITPGSGYVPAWAAVIFGICGGVACNYATKLKYFLRCDDALDIFAVHGVGGFVGNILTGFFAADYIAHLDGYTVIPGGWLNRHWIQMGYQLADSFSGGLYSFVGTCIILGCLDGIGKFLPAFKLRASEEEEILGIDDVEIGEFAYDYVELTRDVLIPDDVDEGMSTHSQEHRASAVGHHEKNQDSVDSSNQLAEWAHRA</sequence>
<keyword evidence="4 8" id="KW-0812">Transmembrane</keyword>
<dbReference type="InterPro" id="IPR001905">
    <property type="entry name" value="Ammonium_transpt"/>
</dbReference>
<keyword evidence="3 8" id="KW-0813">Transport</keyword>
<dbReference type="Gene3D" id="1.10.3430.10">
    <property type="entry name" value="Ammonium transporter AmtB like domains"/>
    <property type="match status" value="1"/>
</dbReference>
<dbReference type="Pfam" id="PF00909">
    <property type="entry name" value="Ammonium_transp"/>
    <property type="match status" value="1"/>
</dbReference>
<keyword evidence="5 8" id="KW-1133">Transmembrane helix</keyword>
<feature type="transmembrane region" description="Helical" evidence="8">
    <location>
        <begin position="42"/>
        <end position="63"/>
    </location>
</feature>
<dbReference type="InterPro" id="IPR024041">
    <property type="entry name" value="NH4_transpt_AmtB-like_dom"/>
</dbReference>
<comment type="subcellular location">
    <subcellularLocation>
        <location evidence="8">Cell membrane</location>
        <topology evidence="8">Multi-pass membrane protein</topology>
    </subcellularLocation>
    <subcellularLocation>
        <location evidence="1">Membrane</location>
        <topology evidence="1">Multi-pass membrane protein</topology>
    </subcellularLocation>
</comment>
<dbReference type="PANTHER" id="PTHR43029">
    <property type="entry name" value="AMMONIUM TRANSPORTER MEP2"/>
    <property type="match status" value="1"/>
</dbReference>
<proteinExistence type="inferred from homology"/>
<gene>
    <name evidence="11" type="ORF">K504DRAFT_449546</name>
</gene>
<dbReference type="PROSITE" id="PS01219">
    <property type="entry name" value="AMMONIUM_TRANSP"/>
    <property type="match status" value="1"/>
</dbReference>
<dbReference type="SUPFAM" id="SSF111352">
    <property type="entry name" value="Ammonium transporter"/>
    <property type="match status" value="1"/>
</dbReference>
<accession>A0A6G1JW44</accession>
<keyword evidence="6 8" id="KW-0472">Membrane</keyword>
<evidence type="ECO:0000256" key="8">
    <source>
        <dbReference type="RuleBase" id="RU362002"/>
    </source>
</evidence>
<dbReference type="GO" id="GO:0005886">
    <property type="term" value="C:plasma membrane"/>
    <property type="evidence" value="ECO:0007669"/>
    <property type="project" value="UniProtKB-SubCell"/>
</dbReference>
<feature type="domain" description="Ammonium transporter AmtB-like" evidence="10">
    <location>
        <begin position="43"/>
        <end position="452"/>
    </location>
</feature>
<organism evidence="11 12">
    <name type="scientific">Pleomassaria siparia CBS 279.74</name>
    <dbReference type="NCBI Taxonomy" id="1314801"/>
    <lineage>
        <taxon>Eukaryota</taxon>
        <taxon>Fungi</taxon>
        <taxon>Dikarya</taxon>
        <taxon>Ascomycota</taxon>
        <taxon>Pezizomycotina</taxon>
        <taxon>Dothideomycetes</taxon>
        <taxon>Pleosporomycetidae</taxon>
        <taxon>Pleosporales</taxon>
        <taxon>Pleomassariaceae</taxon>
        <taxon>Pleomassaria</taxon>
    </lineage>
</organism>
<evidence type="ECO:0000256" key="1">
    <source>
        <dbReference type="ARBA" id="ARBA00004141"/>
    </source>
</evidence>